<dbReference type="InterPro" id="IPR011990">
    <property type="entry name" value="TPR-like_helical_dom_sf"/>
</dbReference>
<evidence type="ECO:0000313" key="1">
    <source>
        <dbReference type="EMBL" id="KAB4182537.1"/>
    </source>
</evidence>
<protein>
    <recommendedName>
        <fullName evidence="8">Tetratricopeptide repeat protein</fullName>
    </recommendedName>
</protein>
<dbReference type="EMBL" id="QSOF01000039">
    <property type="protein sequence ID" value="RGI72086.1"/>
    <property type="molecule type" value="Genomic_DNA"/>
</dbReference>
<evidence type="ECO:0000313" key="2">
    <source>
        <dbReference type="EMBL" id="MDC1901749.1"/>
    </source>
</evidence>
<evidence type="ECO:0000313" key="3">
    <source>
        <dbReference type="EMBL" id="RGI72086.1"/>
    </source>
</evidence>
<dbReference type="RefSeq" id="WP_055288892.1">
    <property type="nucleotide sequence ID" value="NZ_CAXSUA010000012.1"/>
</dbReference>
<comment type="caution">
    <text evidence="3">The sequence shown here is derived from an EMBL/GenBank/DDBJ whole genome shotgun (WGS) entry which is preliminary data.</text>
</comment>
<evidence type="ECO:0000313" key="5">
    <source>
        <dbReference type="Proteomes" id="UP000263754"/>
    </source>
</evidence>
<evidence type="ECO:0008006" key="8">
    <source>
        <dbReference type="Google" id="ProtNLM"/>
    </source>
</evidence>
<dbReference type="SMART" id="SM00028">
    <property type="entry name" value="TPR"/>
    <property type="match status" value="3"/>
</dbReference>
<name>A0A374ML05_BACUN</name>
<reference evidence="1 7" key="2">
    <citation type="journal article" date="2019" name="Nat. Med.">
        <title>A library of human gut bacterial isolates paired with longitudinal multiomics data enables mechanistic microbiome research.</title>
        <authorList>
            <person name="Poyet M."/>
            <person name="Groussin M."/>
            <person name="Gibbons S.M."/>
            <person name="Avila-Pacheco J."/>
            <person name="Jiang X."/>
            <person name="Kearney S.M."/>
            <person name="Perrotta A.R."/>
            <person name="Berdy B."/>
            <person name="Zhao S."/>
            <person name="Lieberman T.D."/>
            <person name="Swanson P.K."/>
            <person name="Smith M."/>
            <person name="Roesemann S."/>
            <person name="Alexander J.E."/>
            <person name="Rich S.A."/>
            <person name="Livny J."/>
            <person name="Vlamakis H."/>
            <person name="Clish C."/>
            <person name="Bullock K."/>
            <person name="Deik A."/>
            <person name="Scott J."/>
            <person name="Pierce K.A."/>
            <person name="Xavier R.J."/>
            <person name="Alm E.J."/>
        </authorList>
    </citation>
    <scope>NUCLEOTIDE SEQUENCE [LARGE SCALE GENOMIC DNA]</scope>
    <source>
        <strain evidence="1 7">BIOML-A21</strain>
    </source>
</reference>
<dbReference type="EMBL" id="QSEE01000008">
    <property type="protein sequence ID" value="RGZ49058.1"/>
    <property type="molecule type" value="Genomic_DNA"/>
</dbReference>
<evidence type="ECO:0000313" key="7">
    <source>
        <dbReference type="Proteomes" id="UP000442334"/>
    </source>
</evidence>
<organism evidence="3 5">
    <name type="scientific">Bacteroides uniformis</name>
    <dbReference type="NCBI Taxonomy" id="820"/>
    <lineage>
        <taxon>Bacteria</taxon>
        <taxon>Pseudomonadati</taxon>
        <taxon>Bacteroidota</taxon>
        <taxon>Bacteroidia</taxon>
        <taxon>Bacteroidales</taxon>
        <taxon>Bacteroidaceae</taxon>
        <taxon>Bacteroides</taxon>
    </lineage>
</organism>
<evidence type="ECO:0000313" key="4">
    <source>
        <dbReference type="EMBL" id="RGZ49058.1"/>
    </source>
</evidence>
<sequence>MNVEEINVLLDRVETVLRSQNKIEAEFLIKDLEAALPLVKNQEAINYINNYIAQLLILLKKDAEALCYFEALIAQDKSYKYNYTGFLEKALCLMRLGSKSEGLSAFFDTFSLAKKNDDYEGAAKAARFISIYFYELQDYEQALSYLNEVIHYAKKIYNKSLESESLYRIGCIHLFNEKYYIAIDCFREAEDLAVDCRDLFLIYQAAVKRCFVYLKLEKTNQAHEIIRNLVHLNEPHKIDKP</sequence>
<gene>
    <name evidence="4" type="ORF">DW988_10095</name>
    <name evidence="3" type="ORF">DXD90_18800</name>
    <name evidence="1" type="ORF">GAQ34_18045</name>
    <name evidence="2" type="ORF">POZ10_14125</name>
</gene>
<dbReference type="Proteomes" id="UP001222603">
    <property type="component" value="Unassembled WGS sequence"/>
</dbReference>
<dbReference type="AlphaFoldDB" id="A0A374ML05"/>
<dbReference type="EMBL" id="WCUA01000025">
    <property type="protein sequence ID" value="KAB4182537.1"/>
    <property type="molecule type" value="Genomic_DNA"/>
</dbReference>
<dbReference type="SUPFAM" id="SSF48452">
    <property type="entry name" value="TPR-like"/>
    <property type="match status" value="1"/>
</dbReference>
<reference evidence="2" key="3">
    <citation type="submission" date="2022-10" db="EMBL/GenBank/DDBJ databases">
        <title>Human gut microbiome strain richness.</title>
        <authorList>
            <person name="Chen-Liaw A."/>
        </authorList>
    </citation>
    <scope>NUCLEOTIDE SEQUENCE</scope>
    <source>
        <strain evidence="2">1001713st1_F9_1001713B170221_170320</strain>
    </source>
</reference>
<reference evidence="5 6" key="1">
    <citation type="submission" date="2018-08" db="EMBL/GenBank/DDBJ databases">
        <title>A genome reference for cultivated species of the human gut microbiota.</title>
        <authorList>
            <person name="Zou Y."/>
            <person name="Xue W."/>
            <person name="Luo G."/>
        </authorList>
    </citation>
    <scope>NUCLEOTIDE SEQUENCE [LARGE SCALE GENOMIC DNA]</scope>
    <source>
        <strain evidence="4 6">AM50-4</strain>
        <strain evidence="3 5">TM10-17</strain>
    </source>
</reference>
<dbReference type="Gene3D" id="1.25.40.10">
    <property type="entry name" value="Tetratricopeptide repeat domain"/>
    <property type="match status" value="1"/>
</dbReference>
<dbReference type="InterPro" id="IPR019734">
    <property type="entry name" value="TPR_rpt"/>
</dbReference>
<dbReference type="Proteomes" id="UP000263754">
    <property type="component" value="Unassembled WGS sequence"/>
</dbReference>
<dbReference type="Proteomes" id="UP000283684">
    <property type="component" value="Unassembled WGS sequence"/>
</dbReference>
<proteinExistence type="predicted"/>
<dbReference type="EMBL" id="JAQNSI010000411">
    <property type="protein sequence ID" value="MDC1901749.1"/>
    <property type="molecule type" value="Genomic_DNA"/>
</dbReference>
<accession>A0A374ML05</accession>
<evidence type="ECO:0000313" key="6">
    <source>
        <dbReference type="Proteomes" id="UP000283684"/>
    </source>
</evidence>
<dbReference type="Proteomes" id="UP000442334">
    <property type="component" value="Unassembled WGS sequence"/>
</dbReference>